<dbReference type="EMBL" id="MLJW01006408">
    <property type="protein sequence ID" value="OIQ66718.1"/>
    <property type="molecule type" value="Genomic_DNA"/>
</dbReference>
<dbReference type="NCBIfam" id="NF004730">
    <property type="entry name" value="PRK06074.1-1"/>
    <property type="match status" value="1"/>
</dbReference>
<keyword evidence="4" id="KW-0560">Oxidoreductase</keyword>
<comment type="similarity">
    <text evidence="1">Belongs to the complex I 30 kDa subunit family.</text>
</comment>
<gene>
    <name evidence="4" type="primary">nuoC1_12</name>
    <name evidence="4" type="ORF">GALL_517080</name>
</gene>
<dbReference type="PROSITE" id="PS00542">
    <property type="entry name" value="COMPLEX1_30K"/>
    <property type="match status" value="1"/>
</dbReference>
<accession>A0A1J5P687</accession>
<dbReference type="InterPro" id="IPR037232">
    <property type="entry name" value="NADH_quin_OxRdtase_su_C/D-like"/>
</dbReference>
<protein>
    <submittedName>
        <fullName evidence="4">NADH-quinone oxidoreductase subunit C 1</fullName>
        <ecNumber evidence="4">1.6.5.11</ecNumber>
    </submittedName>
</protein>
<dbReference type="PANTHER" id="PTHR10884">
    <property type="entry name" value="NADH DEHYDROGENASE UBIQUINONE IRON-SULFUR PROTEIN 3"/>
    <property type="match status" value="1"/>
</dbReference>
<dbReference type="SUPFAM" id="SSF143243">
    <property type="entry name" value="Nqo5-like"/>
    <property type="match status" value="1"/>
</dbReference>
<dbReference type="Gene3D" id="3.30.460.80">
    <property type="entry name" value="NADH:ubiquinone oxidoreductase, 30kDa subunit"/>
    <property type="match status" value="1"/>
</dbReference>
<dbReference type="Pfam" id="PF00329">
    <property type="entry name" value="Complex1_30kDa"/>
    <property type="match status" value="1"/>
</dbReference>
<comment type="caution">
    <text evidence="4">The sequence shown here is derived from an EMBL/GenBank/DDBJ whole genome shotgun (WGS) entry which is preliminary data.</text>
</comment>
<dbReference type="EC" id="1.6.5.11" evidence="4"/>
<name>A0A1J5P687_9ZZZZ</name>
<evidence type="ECO:0000256" key="2">
    <source>
        <dbReference type="ARBA" id="ARBA00022448"/>
    </source>
</evidence>
<evidence type="ECO:0000313" key="4">
    <source>
        <dbReference type="EMBL" id="OIQ66718.1"/>
    </source>
</evidence>
<reference evidence="4" key="1">
    <citation type="submission" date="2016-10" db="EMBL/GenBank/DDBJ databases">
        <title>Sequence of Gallionella enrichment culture.</title>
        <authorList>
            <person name="Poehlein A."/>
            <person name="Muehling M."/>
            <person name="Daniel R."/>
        </authorList>
    </citation>
    <scope>NUCLEOTIDE SEQUENCE</scope>
</reference>
<dbReference type="GO" id="GO:0008137">
    <property type="term" value="F:NADH dehydrogenase (ubiquinone) activity"/>
    <property type="evidence" value="ECO:0007669"/>
    <property type="project" value="InterPro"/>
</dbReference>
<sequence>MFAPDDDAPAVRSVCDIWSSANWFEREAFDLYGIVFDGHEDLRRILTDYGFIGHPFRKDFPMLGHVEMRYDEDQKRVVYQPVTIEPREITPRVIREENYGGLQQAR</sequence>
<dbReference type="GO" id="GO:0016651">
    <property type="term" value="F:oxidoreductase activity, acting on NAD(P)H"/>
    <property type="evidence" value="ECO:0007669"/>
    <property type="project" value="InterPro"/>
</dbReference>
<dbReference type="InterPro" id="IPR020396">
    <property type="entry name" value="NADH_UbQ_OxRdtase_CS"/>
</dbReference>
<proteinExistence type="inferred from homology"/>
<evidence type="ECO:0000259" key="3">
    <source>
        <dbReference type="Pfam" id="PF00329"/>
    </source>
</evidence>
<keyword evidence="2" id="KW-0813">Transport</keyword>
<dbReference type="InterPro" id="IPR001268">
    <property type="entry name" value="NADH_UbQ_OxRdtase_30kDa_su"/>
</dbReference>
<dbReference type="PANTHER" id="PTHR10884:SF14">
    <property type="entry name" value="NADH DEHYDROGENASE [UBIQUINONE] IRON-SULFUR PROTEIN 3, MITOCHONDRIAL"/>
    <property type="match status" value="1"/>
</dbReference>
<dbReference type="AlphaFoldDB" id="A0A1J5P687"/>
<organism evidence="4">
    <name type="scientific">mine drainage metagenome</name>
    <dbReference type="NCBI Taxonomy" id="410659"/>
    <lineage>
        <taxon>unclassified sequences</taxon>
        <taxon>metagenomes</taxon>
        <taxon>ecological metagenomes</taxon>
    </lineage>
</organism>
<feature type="domain" description="NADH:ubiquinone oxidoreductase 30kDa subunit" evidence="3">
    <location>
        <begin position="5"/>
        <end position="64"/>
    </location>
</feature>
<evidence type="ECO:0000256" key="1">
    <source>
        <dbReference type="ARBA" id="ARBA00007569"/>
    </source>
</evidence>